<protein>
    <submittedName>
        <fullName evidence="2">Uncharacterized protein</fullName>
    </submittedName>
</protein>
<dbReference type="EMBL" id="CAUYUJ010015714">
    <property type="protein sequence ID" value="CAK0857244.1"/>
    <property type="molecule type" value="Genomic_DNA"/>
</dbReference>
<evidence type="ECO:0000313" key="2">
    <source>
        <dbReference type="EMBL" id="CAK0857244.1"/>
    </source>
</evidence>
<evidence type="ECO:0000313" key="3">
    <source>
        <dbReference type="Proteomes" id="UP001189429"/>
    </source>
</evidence>
<reference evidence="2" key="1">
    <citation type="submission" date="2023-10" db="EMBL/GenBank/DDBJ databases">
        <authorList>
            <person name="Chen Y."/>
            <person name="Shah S."/>
            <person name="Dougan E. K."/>
            <person name="Thang M."/>
            <person name="Chan C."/>
        </authorList>
    </citation>
    <scope>NUCLEOTIDE SEQUENCE [LARGE SCALE GENOMIC DNA]</scope>
</reference>
<organism evidence="2 3">
    <name type="scientific">Prorocentrum cordatum</name>
    <dbReference type="NCBI Taxonomy" id="2364126"/>
    <lineage>
        <taxon>Eukaryota</taxon>
        <taxon>Sar</taxon>
        <taxon>Alveolata</taxon>
        <taxon>Dinophyceae</taxon>
        <taxon>Prorocentrales</taxon>
        <taxon>Prorocentraceae</taxon>
        <taxon>Prorocentrum</taxon>
    </lineage>
</organism>
<dbReference type="Proteomes" id="UP001189429">
    <property type="component" value="Unassembled WGS sequence"/>
</dbReference>
<proteinExistence type="predicted"/>
<keyword evidence="3" id="KW-1185">Reference proteome</keyword>
<feature type="region of interest" description="Disordered" evidence="1">
    <location>
        <begin position="1"/>
        <end position="25"/>
    </location>
</feature>
<comment type="caution">
    <text evidence="2">The sequence shown here is derived from an EMBL/GenBank/DDBJ whole genome shotgun (WGS) entry which is preliminary data.</text>
</comment>
<evidence type="ECO:0000256" key="1">
    <source>
        <dbReference type="SAM" id="MobiDB-lite"/>
    </source>
</evidence>
<name>A0ABN9UCR3_9DINO</name>
<gene>
    <name evidence="2" type="ORF">PCOR1329_LOCUS47413</name>
</gene>
<sequence>MVRDRPGASSAPGWHAAEPSPGMRAGVLPCQSVHPRNWPRCPAGPKTVCKGCTVGPDASDEVGPQDDLKTAREACQLAWHAPGVFSCCASIQLVWVRPTRAETQQKRGASARKLTGVHLQDNAKIGKFSP</sequence>
<accession>A0ABN9UCR3</accession>